<evidence type="ECO:0000256" key="1">
    <source>
        <dbReference type="ARBA" id="ARBA00022618"/>
    </source>
</evidence>
<feature type="domain" description="WhiA LAGLIDADG-like" evidence="7">
    <location>
        <begin position="145"/>
        <end position="236"/>
    </location>
</feature>
<dbReference type="Pfam" id="PF10298">
    <property type="entry name" value="WhiA_N"/>
    <property type="match status" value="1"/>
</dbReference>
<dbReference type="InterPro" id="IPR018478">
    <property type="entry name" value="Sporu_reg_WhiA_N_dom"/>
</dbReference>
<dbReference type="SUPFAM" id="SSF55608">
    <property type="entry name" value="Homing endonucleases"/>
    <property type="match status" value="1"/>
</dbReference>
<dbReference type="InterPro" id="IPR003802">
    <property type="entry name" value="Sporulation_regulator_WhiA"/>
</dbReference>
<evidence type="ECO:0000259" key="5">
    <source>
        <dbReference type="Pfam" id="PF02650"/>
    </source>
</evidence>
<dbReference type="GO" id="GO:0003677">
    <property type="term" value="F:DNA binding"/>
    <property type="evidence" value="ECO:0007669"/>
    <property type="project" value="UniProtKB-UniRule"/>
</dbReference>
<dbReference type="Proteomes" id="UP000323521">
    <property type="component" value="Chromosome"/>
</dbReference>
<evidence type="ECO:0000256" key="3">
    <source>
        <dbReference type="ARBA" id="ARBA00023306"/>
    </source>
</evidence>
<evidence type="ECO:0000313" key="8">
    <source>
        <dbReference type="EMBL" id="ATW28626.1"/>
    </source>
</evidence>
<sequence>MFLCYNISEVVGVSFSVKTKDELAHIISYKRCCQLAEFVALIRMDGTIQISSYQKVSISVITENAAVARKIFKLAKELFDIQTEILVHRKSRLKKNNVYSIRIPPQPQVGQVLHILGLTDQNNHWIPDFRDTFPRSLVKNQCCKRAYLRGAFLGGGSVNNPEGTYHLEIITNDSAHAEAIAALLQDFDLTAKISRRKNWYVVYLKESEQIVNCLNIMGAHHALLDFENTRIMKDMRNQVNRLVNCETANLNKTVNAAVRQIESIKIIQSVMGLDKLPTALRQVAELRLAYPDISLKELGEAATPRLGKSGISHRMRKLEMIAEKIQGQKNKI</sequence>
<organism evidence="8 9">
    <name type="scientific">Formimonas warabiya</name>
    <dbReference type="NCBI Taxonomy" id="1761012"/>
    <lineage>
        <taxon>Bacteria</taxon>
        <taxon>Bacillati</taxon>
        <taxon>Bacillota</taxon>
        <taxon>Clostridia</taxon>
        <taxon>Eubacteriales</taxon>
        <taxon>Peptococcaceae</taxon>
        <taxon>Candidatus Formimonas</taxon>
    </lineage>
</organism>
<dbReference type="AlphaFoldDB" id="A0A3G1L1G1"/>
<evidence type="ECO:0000256" key="4">
    <source>
        <dbReference type="HAMAP-Rule" id="MF_01420"/>
    </source>
</evidence>
<dbReference type="Pfam" id="PF14527">
    <property type="entry name" value="LAGLIDADG_WhiA"/>
    <property type="match status" value="1"/>
</dbReference>
<dbReference type="PANTHER" id="PTHR37307:SF1">
    <property type="entry name" value="CELL DIVISION PROTEIN WHIA-RELATED"/>
    <property type="match status" value="1"/>
</dbReference>
<protein>
    <recommendedName>
        <fullName evidence="4">Probable cell division protein WhiA</fullName>
    </recommendedName>
</protein>
<dbReference type="PANTHER" id="PTHR37307">
    <property type="entry name" value="CELL DIVISION PROTEIN WHIA-RELATED"/>
    <property type="match status" value="1"/>
</dbReference>
<dbReference type="InterPro" id="IPR039518">
    <property type="entry name" value="WhiA_LAGLIDADG_dom"/>
</dbReference>
<evidence type="ECO:0000259" key="6">
    <source>
        <dbReference type="Pfam" id="PF10298"/>
    </source>
</evidence>
<keyword evidence="3 4" id="KW-0131">Cell cycle</keyword>
<dbReference type="NCBIfam" id="TIGR00647">
    <property type="entry name" value="DNA_bind_WhiA"/>
    <property type="match status" value="1"/>
</dbReference>
<feature type="domain" description="Sporulation transcription regulator WhiA N-terminal" evidence="6">
    <location>
        <begin position="31"/>
        <end position="118"/>
    </location>
</feature>
<reference evidence="8 9" key="1">
    <citation type="submission" date="2016-10" db="EMBL/GenBank/DDBJ databases">
        <title>Complete Genome Sequence of Peptococcaceae strain DCMF.</title>
        <authorList>
            <person name="Edwards R.J."/>
            <person name="Holland S.I."/>
            <person name="Deshpande N.P."/>
            <person name="Wong Y.K."/>
            <person name="Ertan H."/>
            <person name="Manefield M."/>
            <person name="Russell T.L."/>
            <person name="Lee M.J."/>
        </authorList>
    </citation>
    <scope>NUCLEOTIDE SEQUENCE [LARGE SCALE GENOMIC DNA]</scope>
    <source>
        <strain evidence="8 9">DCMF</strain>
    </source>
</reference>
<keyword evidence="2 4" id="KW-0238">DNA-binding</keyword>
<dbReference type="GO" id="GO:0051301">
    <property type="term" value="P:cell division"/>
    <property type="evidence" value="ECO:0007669"/>
    <property type="project" value="UniProtKB-UniRule"/>
</dbReference>
<dbReference type="GO" id="GO:0043937">
    <property type="term" value="P:regulation of sporulation"/>
    <property type="evidence" value="ECO:0007669"/>
    <property type="project" value="InterPro"/>
</dbReference>
<comment type="function">
    <text evidence="4">Involved in cell division and chromosome segregation.</text>
</comment>
<proteinExistence type="inferred from homology"/>
<keyword evidence="9" id="KW-1185">Reference proteome</keyword>
<dbReference type="KEGG" id="fwa:DCMF_14925"/>
<dbReference type="InterPro" id="IPR023054">
    <property type="entry name" value="Sporulation_regulator_WhiA_C"/>
</dbReference>
<gene>
    <name evidence="4" type="primary">whiA</name>
    <name evidence="8" type="ORF">DCMF_14925</name>
</gene>
<dbReference type="Gene3D" id="3.10.28.10">
    <property type="entry name" value="Homing endonucleases"/>
    <property type="match status" value="1"/>
</dbReference>
<dbReference type="EMBL" id="CP017634">
    <property type="protein sequence ID" value="ATW28626.1"/>
    <property type="molecule type" value="Genomic_DNA"/>
</dbReference>
<feature type="domain" description="Sporulation regulator WhiA C-terminal" evidence="5">
    <location>
        <begin position="239"/>
        <end position="322"/>
    </location>
</feature>
<comment type="similarity">
    <text evidence="4">Belongs to the WhiA family.</text>
</comment>
<dbReference type="HAMAP" id="MF_01420">
    <property type="entry name" value="HTH_type_WhiA"/>
    <property type="match status" value="1"/>
</dbReference>
<evidence type="ECO:0000313" key="9">
    <source>
        <dbReference type="Proteomes" id="UP000323521"/>
    </source>
</evidence>
<name>A0A3G1L1G1_FORW1</name>
<keyword evidence="1 4" id="KW-0132">Cell division</keyword>
<dbReference type="Pfam" id="PF02650">
    <property type="entry name" value="HTH_WhiA"/>
    <property type="match status" value="1"/>
</dbReference>
<evidence type="ECO:0000256" key="2">
    <source>
        <dbReference type="ARBA" id="ARBA00023125"/>
    </source>
</evidence>
<evidence type="ECO:0000259" key="7">
    <source>
        <dbReference type="Pfam" id="PF14527"/>
    </source>
</evidence>
<accession>A0A3G1L1G1</accession>
<dbReference type="InterPro" id="IPR027434">
    <property type="entry name" value="Homing_endonucl"/>
</dbReference>